<evidence type="ECO:0000256" key="4">
    <source>
        <dbReference type="ARBA" id="ARBA00022618"/>
    </source>
</evidence>
<dbReference type="GO" id="GO:0007076">
    <property type="term" value="P:mitotic chromosome condensation"/>
    <property type="evidence" value="ECO:0007669"/>
    <property type="project" value="InterPro"/>
</dbReference>
<accession>A0A316YG47</accession>
<sequence length="1045" mass="114699">MPAATASASSLVENLGKTLPPHFQQAQATLANHRKNIVSLHRLHASCATLTQDTPKGTKLVGEKAFNDVFLACLNRVLGVKRGVANADRTIKFVAGYCTYAQEQFRLALRAANKGAGAETEDDEEEEDTTATRFVTILLKHLLRGFGAKNKNVRLRCCQTVALLINGLESMDDDLFEALKGALLVRAKDRESSVRVQAVVALAKLQGAEGDDGDDLDDGDATNITSVLLRVLQYDPSAEVRRAALFNLPTSQKTLPFILERLRDVDTVNRRCLYLGSLSNAVLEQSSCSAKLGPEDWAHVVRTGLGEREESVVRAVKKLMASWIDAASSSAKDPLDSFLTRFDVLRSPEVTASALKAVFEVRPTLLDAIAFDDDFWSNLTAERAFVARQFVDHCKSSLGRDGERRMEEAMPLVTALAFRTQAAWASLLEKLEEGGQEEDADILIRQSILDSLLHVSMSADYGDEIGRRKMFGLVRDMISSPVLPQPVIEPCLDVLLKLSAGQRDFVRIVVEIVNEMWDLDGEADGQDNSDEDEDEDDEAEVEDQILNGGASPTKRSTGGRTTALSPEEAQVAVRRLVIVRGMLERVAGGMQENTAMHGLVSQLIAPAVKSKDESIRQQGLACLTLCCLLDAKLALNTFGLFLQQMQEAQGLVRLTSVRAVFDSLTVHGIPYLCRPQVAAAGGGPEAVAMVHAQMVNFLLSLLEDEDIDVQATAAEGMAKLMLAGIVEDDDALRSLVLVYMSPETTNNQALRQCLSYFLPVYCFSSAACQRRLQRVFLPILQVLTEVYYERDESTQDMVTPLQVGLQLVEWTDPTKVHSTSVVDQTIHLGVAMDLIRALYKVEDKEERKVMVQLLGRLYLPPQEEEESSTGPTVVVEKEKAAVLVLLMATLKFNLPLEDATSRNAFDKFETALRKRYPASLEYLGEDEWWKSDSGEDEEEEGSEALAGVKAFWTQCGLDQDRWVANAPAAGTGGGARKRSTRSASTTAGTPARRSTRAAATRPTRGNARKEEEDSDGEGDELEEEDGAESIVDEGEEEDEEEDDDE</sequence>
<feature type="domain" description="Nuclear condensin complex subunit 3 C-terminal" evidence="9">
    <location>
        <begin position="575"/>
        <end position="859"/>
    </location>
</feature>
<reference evidence="10 11" key="1">
    <citation type="journal article" date="2018" name="Mol. Biol. Evol.">
        <title>Broad Genomic Sampling Reveals a Smut Pathogenic Ancestry of the Fungal Clade Ustilaginomycotina.</title>
        <authorList>
            <person name="Kijpornyongpan T."/>
            <person name="Mondo S.J."/>
            <person name="Barry K."/>
            <person name="Sandor L."/>
            <person name="Lee J."/>
            <person name="Lipzen A."/>
            <person name="Pangilinan J."/>
            <person name="LaButti K."/>
            <person name="Hainaut M."/>
            <person name="Henrissat B."/>
            <person name="Grigoriev I.V."/>
            <person name="Spatafora J.W."/>
            <person name="Aime M.C."/>
        </authorList>
    </citation>
    <scope>NUCLEOTIDE SEQUENCE [LARGE SCALE GENOMIC DNA]</scope>
    <source>
        <strain evidence="10 11">MCA 4198</strain>
    </source>
</reference>
<evidence type="ECO:0000256" key="2">
    <source>
        <dbReference type="ARBA" id="ARBA00006533"/>
    </source>
</evidence>
<dbReference type="SUPFAM" id="SSF48371">
    <property type="entry name" value="ARM repeat"/>
    <property type="match status" value="1"/>
</dbReference>
<dbReference type="GO" id="GO:0000796">
    <property type="term" value="C:condensin complex"/>
    <property type="evidence" value="ECO:0007669"/>
    <property type="project" value="InterPro"/>
</dbReference>
<dbReference type="InParanoid" id="A0A316YG47"/>
<feature type="region of interest" description="Disordered" evidence="8">
    <location>
        <begin position="520"/>
        <end position="565"/>
    </location>
</feature>
<feature type="compositionally biased region" description="Acidic residues" evidence="8">
    <location>
        <begin position="1012"/>
        <end position="1045"/>
    </location>
</feature>
<keyword evidence="7" id="KW-0131">Cell cycle</keyword>
<evidence type="ECO:0000313" key="10">
    <source>
        <dbReference type="EMBL" id="PWN87598.1"/>
    </source>
</evidence>
<evidence type="ECO:0000259" key="9">
    <source>
        <dbReference type="Pfam" id="PF12719"/>
    </source>
</evidence>
<dbReference type="GO" id="GO:0000793">
    <property type="term" value="C:condensed chromosome"/>
    <property type="evidence" value="ECO:0007669"/>
    <property type="project" value="TreeGrafter"/>
</dbReference>
<protein>
    <recommendedName>
        <fullName evidence="9">Nuclear condensin complex subunit 3 C-terminal domain-containing protein</fullName>
    </recommendedName>
</protein>
<dbReference type="GeneID" id="37041714"/>
<dbReference type="InterPro" id="IPR016024">
    <property type="entry name" value="ARM-type_fold"/>
</dbReference>
<gene>
    <name evidence="10" type="ORF">FA10DRAFT_256154</name>
</gene>
<dbReference type="OrthoDB" id="27187at2759"/>
<comment type="subcellular location">
    <subcellularLocation>
        <location evidence="1">Chromosome</location>
    </subcellularLocation>
</comment>
<keyword evidence="5" id="KW-0498">Mitosis</keyword>
<evidence type="ECO:0000256" key="3">
    <source>
        <dbReference type="ARBA" id="ARBA00022454"/>
    </source>
</evidence>
<feature type="compositionally biased region" description="Low complexity" evidence="8">
    <location>
        <begin position="981"/>
        <end position="1005"/>
    </location>
</feature>
<evidence type="ECO:0000256" key="5">
    <source>
        <dbReference type="ARBA" id="ARBA00022776"/>
    </source>
</evidence>
<evidence type="ECO:0000256" key="6">
    <source>
        <dbReference type="ARBA" id="ARBA00023067"/>
    </source>
</evidence>
<evidence type="ECO:0000256" key="7">
    <source>
        <dbReference type="ARBA" id="ARBA00023306"/>
    </source>
</evidence>
<dbReference type="InterPro" id="IPR027165">
    <property type="entry name" value="CND3"/>
</dbReference>
<keyword evidence="3" id="KW-0158">Chromosome</keyword>
<dbReference type="EMBL" id="KZ819640">
    <property type="protein sequence ID" value="PWN87598.1"/>
    <property type="molecule type" value="Genomic_DNA"/>
</dbReference>
<dbReference type="STRING" id="215250.A0A316YG47"/>
<dbReference type="InterPro" id="IPR025977">
    <property type="entry name" value="Cnd3_C"/>
</dbReference>
<dbReference type="Pfam" id="PF12719">
    <property type="entry name" value="Cnd3"/>
    <property type="match status" value="1"/>
</dbReference>
<dbReference type="InterPro" id="IPR011989">
    <property type="entry name" value="ARM-like"/>
</dbReference>
<evidence type="ECO:0000256" key="1">
    <source>
        <dbReference type="ARBA" id="ARBA00004286"/>
    </source>
</evidence>
<dbReference type="RefSeq" id="XP_025374796.1">
    <property type="nucleotide sequence ID" value="XM_025519798.1"/>
</dbReference>
<keyword evidence="6" id="KW-0226">DNA condensation</keyword>
<dbReference type="Gene3D" id="1.25.10.10">
    <property type="entry name" value="Leucine-rich Repeat Variant"/>
    <property type="match status" value="1"/>
</dbReference>
<feature type="compositionally biased region" description="Acidic residues" evidence="8">
    <location>
        <begin position="520"/>
        <end position="543"/>
    </location>
</feature>
<dbReference type="PANTHER" id="PTHR14418">
    <property type="entry name" value="CONDENSIN COMPLEX SUBUNIT 3-RELATED"/>
    <property type="match status" value="1"/>
</dbReference>
<keyword evidence="11" id="KW-1185">Reference proteome</keyword>
<proteinExistence type="inferred from homology"/>
<comment type="similarity">
    <text evidence="2">Belongs to the CND3 (condensin subunit 3) family.</text>
</comment>
<dbReference type="AlphaFoldDB" id="A0A316YG47"/>
<organism evidence="10 11">
    <name type="scientific">Acaromyces ingoldii</name>
    <dbReference type="NCBI Taxonomy" id="215250"/>
    <lineage>
        <taxon>Eukaryota</taxon>
        <taxon>Fungi</taxon>
        <taxon>Dikarya</taxon>
        <taxon>Basidiomycota</taxon>
        <taxon>Ustilaginomycotina</taxon>
        <taxon>Exobasidiomycetes</taxon>
        <taxon>Exobasidiales</taxon>
        <taxon>Cryptobasidiaceae</taxon>
        <taxon>Acaromyces</taxon>
    </lineage>
</organism>
<keyword evidence="4" id="KW-0132">Cell division</keyword>
<dbReference type="PANTHER" id="PTHR14418:SF5">
    <property type="entry name" value="CONDENSIN COMPLEX SUBUNIT 3"/>
    <property type="match status" value="1"/>
</dbReference>
<name>A0A316YG47_9BASI</name>
<evidence type="ECO:0000313" key="11">
    <source>
        <dbReference type="Proteomes" id="UP000245768"/>
    </source>
</evidence>
<dbReference type="GO" id="GO:0051301">
    <property type="term" value="P:cell division"/>
    <property type="evidence" value="ECO:0007669"/>
    <property type="project" value="UniProtKB-KW"/>
</dbReference>
<evidence type="ECO:0000256" key="8">
    <source>
        <dbReference type="SAM" id="MobiDB-lite"/>
    </source>
</evidence>
<dbReference type="FunCoup" id="A0A316YG47">
    <property type="interactions" value="230"/>
</dbReference>
<feature type="region of interest" description="Disordered" evidence="8">
    <location>
        <begin position="966"/>
        <end position="1045"/>
    </location>
</feature>
<dbReference type="Proteomes" id="UP000245768">
    <property type="component" value="Unassembled WGS sequence"/>
</dbReference>
<feature type="compositionally biased region" description="Polar residues" evidence="8">
    <location>
        <begin position="553"/>
        <end position="564"/>
    </location>
</feature>